<accession>A0A5B0QHV0</accession>
<organism evidence="1 2">
    <name type="scientific">Puccinia graminis f. sp. tritici</name>
    <dbReference type="NCBI Taxonomy" id="56615"/>
    <lineage>
        <taxon>Eukaryota</taxon>
        <taxon>Fungi</taxon>
        <taxon>Dikarya</taxon>
        <taxon>Basidiomycota</taxon>
        <taxon>Pucciniomycotina</taxon>
        <taxon>Pucciniomycetes</taxon>
        <taxon>Pucciniales</taxon>
        <taxon>Pucciniaceae</taxon>
        <taxon>Puccinia</taxon>
    </lineage>
</organism>
<dbReference type="AlphaFoldDB" id="A0A5B0QHV0"/>
<name>A0A5B0QHV0_PUCGR</name>
<gene>
    <name evidence="1" type="ORF">PGT21_000692</name>
</gene>
<evidence type="ECO:0000313" key="1">
    <source>
        <dbReference type="EMBL" id="KAA1112524.1"/>
    </source>
</evidence>
<dbReference type="EMBL" id="VSWC01000015">
    <property type="protein sequence ID" value="KAA1112524.1"/>
    <property type="molecule type" value="Genomic_DNA"/>
</dbReference>
<keyword evidence="2" id="KW-1185">Reference proteome</keyword>
<proteinExistence type="predicted"/>
<reference evidence="1 2" key="1">
    <citation type="submission" date="2019-05" db="EMBL/GenBank/DDBJ databases">
        <title>Emergence of the Ug99 lineage of the wheat stem rust pathogen through somatic hybridization.</title>
        <authorList>
            <person name="Li F."/>
            <person name="Upadhyaya N.M."/>
            <person name="Sperschneider J."/>
            <person name="Matny O."/>
            <person name="Nguyen-Phuc H."/>
            <person name="Mago R."/>
            <person name="Raley C."/>
            <person name="Miller M.E."/>
            <person name="Silverstein K.A.T."/>
            <person name="Henningsen E."/>
            <person name="Hirsch C.D."/>
            <person name="Visser B."/>
            <person name="Pretorius Z.A."/>
            <person name="Steffenson B.J."/>
            <person name="Schwessinger B."/>
            <person name="Dodds P.N."/>
            <person name="Figueroa M."/>
        </authorList>
    </citation>
    <scope>NUCLEOTIDE SEQUENCE [LARGE SCALE GENOMIC DNA]</scope>
    <source>
        <strain evidence="1">21-0</strain>
    </source>
</reference>
<comment type="caution">
    <text evidence="1">The sequence shown here is derived from an EMBL/GenBank/DDBJ whole genome shotgun (WGS) entry which is preliminary data.</text>
</comment>
<protein>
    <submittedName>
        <fullName evidence="1">Uncharacterized protein</fullName>
    </submittedName>
</protein>
<sequence>MNKPWVKSTSAWWRCPLHYAGRPRHQNSTKRGQYQTCTQTSENADVGDPDKTDQVTKQTAHQIVIAPSPAYSNRFMRINYQMIQKKTLIMRNQPYSTGCWVNSHKRSLTVQSRHIDLKVKAVQLEVGNGDVGSIIEVLNCVGKVQRETKAR</sequence>
<evidence type="ECO:0000313" key="2">
    <source>
        <dbReference type="Proteomes" id="UP000324748"/>
    </source>
</evidence>
<dbReference type="Proteomes" id="UP000324748">
    <property type="component" value="Unassembled WGS sequence"/>
</dbReference>